<protein>
    <recommendedName>
        <fullName evidence="3">tRNA threonylcarbamoyladenosine biosynthesis protein TsaE</fullName>
    </recommendedName>
    <alternativeName>
        <fullName evidence="10">t(6)A37 threonylcarbamoyladenosine biosynthesis protein TsaE</fullName>
    </alternativeName>
</protein>
<dbReference type="NCBIfam" id="TIGR00150">
    <property type="entry name" value="T6A_YjeE"/>
    <property type="match status" value="1"/>
</dbReference>
<dbReference type="PANTHER" id="PTHR33540">
    <property type="entry name" value="TRNA THREONYLCARBAMOYLADENOSINE BIOSYNTHESIS PROTEIN TSAE"/>
    <property type="match status" value="1"/>
</dbReference>
<dbReference type="AlphaFoldDB" id="A0A1F6BLH4"/>
<evidence type="ECO:0000256" key="9">
    <source>
        <dbReference type="ARBA" id="ARBA00022842"/>
    </source>
</evidence>
<dbReference type="Proteomes" id="UP000176273">
    <property type="component" value="Unassembled WGS sequence"/>
</dbReference>
<evidence type="ECO:0000256" key="1">
    <source>
        <dbReference type="ARBA" id="ARBA00004496"/>
    </source>
</evidence>
<evidence type="ECO:0000256" key="3">
    <source>
        <dbReference type="ARBA" id="ARBA00019010"/>
    </source>
</evidence>
<dbReference type="EMBL" id="MFKH01000002">
    <property type="protein sequence ID" value="OGG37771.1"/>
    <property type="molecule type" value="Genomic_DNA"/>
</dbReference>
<dbReference type="GO" id="GO:0046872">
    <property type="term" value="F:metal ion binding"/>
    <property type="evidence" value="ECO:0007669"/>
    <property type="project" value="UniProtKB-KW"/>
</dbReference>
<dbReference type="GO" id="GO:0016740">
    <property type="term" value="F:transferase activity"/>
    <property type="evidence" value="ECO:0007669"/>
    <property type="project" value="UniProtKB-KW"/>
</dbReference>
<evidence type="ECO:0000313" key="12">
    <source>
        <dbReference type="Proteomes" id="UP000176273"/>
    </source>
</evidence>
<evidence type="ECO:0000256" key="10">
    <source>
        <dbReference type="ARBA" id="ARBA00032441"/>
    </source>
</evidence>
<keyword evidence="7" id="KW-0547">Nucleotide-binding</keyword>
<evidence type="ECO:0000256" key="8">
    <source>
        <dbReference type="ARBA" id="ARBA00022840"/>
    </source>
</evidence>
<evidence type="ECO:0000313" key="11">
    <source>
        <dbReference type="EMBL" id="OGG37771.1"/>
    </source>
</evidence>
<dbReference type="SUPFAM" id="SSF52540">
    <property type="entry name" value="P-loop containing nucleoside triphosphate hydrolases"/>
    <property type="match status" value="1"/>
</dbReference>
<keyword evidence="9" id="KW-0460">Magnesium</keyword>
<comment type="subcellular location">
    <subcellularLocation>
        <location evidence="1">Cytoplasm</location>
    </subcellularLocation>
</comment>
<dbReference type="GO" id="GO:0005737">
    <property type="term" value="C:cytoplasm"/>
    <property type="evidence" value="ECO:0007669"/>
    <property type="project" value="UniProtKB-SubCell"/>
</dbReference>
<comment type="similarity">
    <text evidence="2">Belongs to the TsaE family.</text>
</comment>
<evidence type="ECO:0000256" key="2">
    <source>
        <dbReference type="ARBA" id="ARBA00007599"/>
    </source>
</evidence>
<evidence type="ECO:0000256" key="4">
    <source>
        <dbReference type="ARBA" id="ARBA00022490"/>
    </source>
</evidence>
<keyword evidence="11" id="KW-0808">Transferase</keyword>
<dbReference type="Pfam" id="PF02367">
    <property type="entry name" value="TsaE"/>
    <property type="match status" value="1"/>
</dbReference>
<evidence type="ECO:0000256" key="5">
    <source>
        <dbReference type="ARBA" id="ARBA00022694"/>
    </source>
</evidence>
<comment type="caution">
    <text evidence="11">The sequence shown here is derived from an EMBL/GenBank/DDBJ whole genome shotgun (WGS) entry which is preliminary data.</text>
</comment>
<evidence type="ECO:0000256" key="6">
    <source>
        <dbReference type="ARBA" id="ARBA00022723"/>
    </source>
</evidence>
<evidence type="ECO:0000256" key="7">
    <source>
        <dbReference type="ARBA" id="ARBA00022741"/>
    </source>
</evidence>
<dbReference type="InterPro" id="IPR003442">
    <property type="entry name" value="T6A_TsaE"/>
</dbReference>
<dbReference type="GO" id="GO:0002949">
    <property type="term" value="P:tRNA threonylcarbamoyladenosine modification"/>
    <property type="evidence" value="ECO:0007669"/>
    <property type="project" value="InterPro"/>
</dbReference>
<gene>
    <name evidence="11" type="ORF">A2110_00295</name>
</gene>
<proteinExistence type="inferred from homology"/>
<reference evidence="11 12" key="1">
    <citation type="journal article" date="2016" name="Nat. Commun.">
        <title>Thousands of microbial genomes shed light on interconnected biogeochemical processes in an aquifer system.</title>
        <authorList>
            <person name="Anantharaman K."/>
            <person name="Brown C.T."/>
            <person name="Hug L.A."/>
            <person name="Sharon I."/>
            <person name="Castelle C.J."/>
            <person name="Probst A.J."/>
            <person name="Thomas B.C."/>
            <person name="Singh A."/>
            <person name="Wilkins M.J."/>
            <person name="Karaoz U."/>
            <person name="Brodie E.L."/>
            <person name="Williams K.H."/>
            <person name="Hubbard S.S."/>
            <person name="Banfield J.F."/>
        </authorList>
    </citation>
    <scope>NUCLEOTIDE SEQUENCE [LARGE SCALE GENOMIC DNA]</scope>
</reference>
<organism evidence="11 12">
    <name type="scientific">Candidatus Jorgensenbacteria bacterium GWA1_54_12</name>
    <dbReference type="NCBI Taxonomy" id="1798468"/>
    <lineage>
        <taxon>Bacteria</taxon>
        <taxon>Candidatus Joergenseniibacteriota</taxon>
    </lineage>
</organism>
<keyword evidence="8" id="KW-0067">ATP-binding</keyword>
<feature type="non-terminal residue" evidence="11">
    <location>
        <position position="124"/>
    </location>
</feature>
<dbReference type="Gene3D" id="3.40.50.300">
    <property type="entry name" value="P-loop containing nucleotide triphosphate hydrolases"/>
    <property type="match status" value="1"/>
</dbReference>
<dbReference type="InterPro" id="IPR027417">
    <property type="entry name" value="P-loop_NTPase"/>
</dbReference>
<name>A0A1F6BLH4_9BACT</name>
<keyword evidence="4" id="KW-0963">Cytoplasm</keyword>
<keyword evidence="6" id="KW-0479">Metal-binding</keyword>
<dbReference type="PANTHER" id="PTHR33540:SF2">
    <property type="entry name" value="TRNA THREONYLCARBAMOYLADENOSINE BIOSYNTHESIS PROTEIN TSAE"/>
    <property type="match status" value="1"/>
</dbReference>
<sequence>MEKTVQIAKQVAQEIKDAPRQGGALVYGFVGDLGSGKTTFVKLLGKELGVKREITSPSFLIMRPYETGFKNFPHLIHIDAYRLKSSDELARLGFQELLDDSHNLIIVEWANNVRNIMPKDAHWI</sequence>
<dbReference type="GO" id="GO:0005524">
    <property type="term" value="F:ATP binding"/>
    <property type="evidence" value="ECO:0007669"/>
    <property type="project" value="UniProtKB-KW"/>
</dbReference>
<keyword evidence="5" id="KW-0819">tRNA processing</keyword>
<dbReference type="STRING" id="1798468.A2110_00295"/>
<accession>A0A1F6BLH4</accession>